<dbReference type="Gene3D" id="3.90.550.10">
    <property type="entry name" value="Spore Coat Polysaccharide Biosynthesis Protein SpsA, Chain A"/>
    <property type="match status" value="1"/>
</dbReference>
<dbReference type="InterPro" id="IPR001173">
    <property type="entry name" value="Glyco_trans_2-like"/>
</dbReference>
<name>A0A0D2G9T0_9BACT</name>
<dbReference type="Proteomes" id="UP000032233">
    <property type="component" value="Unassembled WGS sequence"/>
</dbReference>
<comment type="caution">
    <text evidence="2">The sequence shown here is derived from an EMBL/GenBank/DDBJ whole genome shotgun (WGS) entry which is preliminary data.</text>
</comment>
<dbReference type="SUPFAM" id="SSF53335">
    <property type="entry name" value="S-adenosyl-L-methionine-dependent methyltransferases"/>
    <property type="match status" value="1"/>
</dbReference>
<sequence length="651" mass="75580">MRYISIIVPHHSNQIGLQYCLRALRKTVPAEVEILVIANNSRISETGSAIAKKYARVVEVEENLGYSGAVNLGAQQARGEILVFCDDDVIVTPGWLETMYKFHRHSERIGATAAKLISPFTGRIIDYGIGFTQYNIPHTFQDLLPSHPLTKIRRCVQAACSALMMMDKCTFHEIGGFSIPRESHYTDIELCLKLKNIKRDVWVLGDVVCYHKSSYVTDTREVYKGGEIKGDTKAVFYKYFHSLIEIDLDRYYREFIKSELLSRMIDKTEYALVSLANVMDIDWYHNLFNNLFNISSIYELPTYERDLSHISLMKHLNSNFITKRNPLLYFVDRFISLSDNAHWFRHRPIERDMIVDRNGNVVSVSHLLRDQSWAKVQQDTHRNHTTCPRPGDITPQLRRAEELVERYKNTAEGNDKIWSEFSYMTNTIMDLRIHRNYVEANDWGYGDRAFHMMWLYLLNRATNRQHTVNALEIGVYRGQIVSLWQIIARLLAIKVRTFGVSPLQGTESEGHSEVEQEQLARVQSLYPEYNYKSDIQQIYNDFHLDMSNFTLHQGRSQDDNILNRFSGKAFDIIYIDGDHRFESVRQDITNYQKLVKDGGYLIVDDAGFDLPGSLFWKGFSEVTEALSVIDMNSFQNIFNIGHNRVYQKISQ</sequence>
<dbReference type="Pfam" id="PF13578">
    <property type="entry name" value="Methyltransf_24"/>
    <property type="match status" value="1"/>
</dbReference>
<keyword evidence="3" id="KW-1185">Reference proteome</keyword>
<dbReference type="Gene3D" id="3.40.50.150">
    <property type="entry name" value="Vaccinia Virus protein VP39"/>
    <property type="match status" value="1"/>
</dbReference>
<dbReference type="InterPro" id="IPR029044">
    <property type="entry name" value="Nucleotide-diphossugar_trans"/>
</dbReference>
<dbReference type="InterPro" id="IPR029063">
    <property type="entry name" value="SAM-dependent_MTases_sf"/>
</dbReference>
<dbReference type="InParanoid" id="A0A0D2G9T0"/>
<feature type="domain" description="Glycosyltransferase 2-like" evidence="1">
    <location>
        <begin position="5"/>
        <end position="110"/>
    </location>
</feature>
<evidence type="ECO:0000313" key="3">
    <source>
        <dbReference type="Proteomes" id="UP000032233"/>
    </source>
</evidence>
<dbReference type="PANTHER" id="PTHR43179">
    <property type="entry name" value="RHAMNOSYLTRANSFERASE WBBL"/>
    <property type="match status" value="1"/>
</dbReference>
<proteinExistence type="predicted"/>
<dbReference type="EMBL" id="AZAC01000053">
    <property type="protein sequence ID" value="KIX11612.1"/>
    <property type="molecule type" value="Genomic_DNA"/>
</dbReference>
<dbReference type="OrthoDB" id="5443808at2"/>
<reference evidence="2 3" key="1">
    <citation type="submission" date="2013-11" db="EMBL/GenBank/DDBJ databases">
        <title>Metagenomic analysis of a methanogenic consortium involved in long chain n-alkane degradation.</title>
        <authorList>
            <person name="Davidova I.A."/>
            <person name="Callaghan A.V."/>
            <person name="Wawrik B."/>
            <person name="Pruitt S."/>
            <person name="Marks C."/>
            <person name="Duncan K.E."/>
            <person name="Suflita J.M."/>
        </authorList>
    </citation>
    <scope>NUCLEOTIDE SEQUENCE [LARGE SCALE GENOMIC DNA]</scope>
    <source>
        <strain evidence="2 3">SPR</strain>
    </source>
</reference>
<accession>A0A0D2G9T0</accession>
<protein>
    <recommendedName>
        <fullName evidence="1">Glycosyltransferase 2-like domain-containing protein</fullName>
    </recommendedName>
</protein>
<gene>
    <name evidence="2" type="ORF">X474_23430</name>
</gene>
<evidence type="ECO:0000313" key="2">
    <source>
        <dbReference type="EMBL" id="KIX11612.1"/>
    </source>
</evidence>
<dbReference type="Pfam" id="PF00535">
    <property type="entry name" value="Glycos_transf_2"/>
    <property type="match status" value="1"/>
</dbReference>
<dbReference type="SUPFAM" id="SSF53448">
    <property type="entry name" value="Nucleotide-diphospho-sugar transferases"/>
    <property type="match status" value="1"/>
</dbReference>
<dbReference type="PANTHER" id="PTHR43179:SF7">
    <property type="entry name" value="RHAMNOSYLTRANSFERASE WBBL"/>
    <property type="match status" value="1"/>
</dbReference>
<organism evidence="2 3">
    <name type="scientific">Dethiosulfatarculus sandiegensis</name>
    <dbReference type="NCBI Taxonomy" id="1429043"/>
    <lineage>
        <taxon>Bacteria</taxon>
        <taxon>Pseudomonadati</taxon>
        <taxon>Thermodesulfobacteriota</taxon>
        <taxon>Desulfarculia</taxon>
        <taxon>Desulfarculales</taxon>
        <taxon>Desulfarculaceae</taxon>
        <taxon>Dethiosulfatarculus</taxon>
    </lineage>
</organism>
<dbReference type="AlphaFoldDB" id="A0A0D2G9T0"/>
<evidence type="ECO:0000259" key="1">
    <source>
        <dbReference type="Pfam" id="PF00535"/>
    </source>
</evidence>
<dbReference type="STRING" id="1429043.X474_23430"/>
<dbReference type="RefSeq" id="WP_044351817.1">
    <property type="nucleotide sequence ID" value="NZ_AZAC01000053.1"/>
</dbReference>